<feature type="transmembrane region" description="Helical" evidence="7">
    <location>
        <begin position="159"/>
        <end position="182"/>
    </location>
</feature>
<feature type="domain" description="Acyltransferase 3" evidence="8">
    <location>
        <begin position="7"/>
        <end position="327"/>
    </location>
</feature>
<evidence type="ECO:0000256" key="4">
    <source>
        <dbReference type="ARBA" id="ARBA00022692"/>
    </source>
</evidence>
<feature type="transmembrane region" description="Helical" evidence="7">
    <location>
        <begin position="313"/>
        <end position="331"/>
    </location>
</feature>
<evidence type="ECO:0000256" key="6">
    <source>
        <dbReference type="ARBA" id="ARBA00023136"/>
    </source>
</evidence>
<feature type="transmembrane region" description="Helical" evidence="7">
    <location>
        <begin position="249"/>
        <end position="266"/>
    </location>
</feature>
<evidence type="ECO:0000256" key="3">
    <source>
        <dbReference type="ARBA" id="ARBA00022475"/>
    </source>
</evidence>
<evidence type="ECO:0000256" key="5">
    <source>
        <dbReference type="ARBA" id="ARBA00022989"/>
    </source>
</evidence>
<organism evidence="9 10">
    <name type="scientific">Vibrio ulleungensis</name>
    <dbReference type="NCBI Taxonomy" id="2807619"/>
    <lineage>
        <taxon>Bacteria</taxon>
        <taxon>Pseudomonadati</taxon>
        <taxon>Pseudomonadota</taxon>
        <taxon>Gammaproteobacteria</taxon>
        <taxon>Vibrionales</taxon>
        <taxon>Vibrionaceae</taxon>
        <taxon>Vibrio</taxon>
    </lineage>
</organism>
<evidence type="ECO:0000259" key="8">
    <source>
        <dbReference type="Pfam" id="PF01757"/>
    </source>
</evidence>
<feature type="transmembrane region" description="Helical" evidence="7">
    <location>
        <begin position="134"/>
        <end position="152"/>
    </location>
</feature>
<keyword evidence="5 7" id="KW-1133">Transmembrane helix</keyword>
<dbReference type="RefSeq" id="WP_205158591.1">
    <property type="nucleotide sequence ID" value="NZ_JAFEUM010000004.1"/>
</dbReference>
<dbReference type="EMBL" id="JAFEUM010000004">
    <property type="protein sequence ID" value="MBM7037035.1"/>
    <property type="molecule type" value="Genomic_DNA"/>
</dbReference>
<comment type="caution">
    <text evidence="9">The sequence shown here is derived from an EMBL/GenBank/DDBJ whole genome shotgun (WGS) entry which is preliminary data.</text>
</comment>
<comment type="similarity">
    <text evidence="2">Belongs to the acyltransferase 3 family.</text>
</comment>
<dbReference type="Pfam" id="PF01757">
    <property type="entry name" value="Acyl_transf_3"/>
    <property type="match status" value="1"/>
</dbReference>
<sequence>MYNTPKIYSFDVARVVALVAVVLIHGQFFMDYAIVDGEPWLNYLINQLCRFAVPLFFLMAGYLIYPSLSQKPFKKARSYCMPLMVIWALWSAIALVMPFNLGTLIQHGYLAEREGYWGFLASTPLNSLFEGGLVHLWYLPALVSAVIIIALFERLRVYGLLLPVAIALYVYGVGAGSYAIITEWSAPIFTRNGPFFSLLMVSIGYAIRRNDWSLPASSARAIALLGLSMHFAEALFLHGKGQLFNMNDFLIGTAVWSVGLFFWLLAKPNLGQSPIWARLSQWVFPMYVTHLFVIIILFNLAGVLGFTQGAKDALVFIGTLLGSYLLVVAVDKTPMSFARLRLRFA</sequence>
<dbReference type="PANTHER" id="PTHR40074:SF2">
    <property type="entry name" value="O-ACETYLTRANSFERASE WECH"/>
    <property type="match status" value="1"/>
</dbReference>
<keyword evidence="10" id="KW-1185">Reference proteome</keyword>
<dbReference type="Proteomes" id="UP000809621">
    <property type="component" value="Unassembled WGS sequence"/>
</dbReference>
<dbReference type="GO" id="GO:0016746">
    <property type="term" value="F:acyltransferase activity"/>
    <property type="evidence" value="ECO:0007669"/>
    <property type="project" value="UniProtKB-KW"/>
</dbReference>
<feature type="transmembrane region" description="Helical" evidence="7">
    <location>
        <begin position="12"/>
        <end position="30"/>
    </location>
</feature>
<keyword evidence="3" id="KW-1003">Cell membrane</keyword>
<protein>
    <submittedName>
        <fullName evidence="9">Acyltransferase family protein</fullName>
    </submittedName>
</protein>
<reference evidence="9 10" key="1">
    <citation type="submission" date="2021-02" db="EMBL/GenBank/DDBJ databases">
        <authorList>
            <person name="Park J.-S."/>
        </authorList>
    </citation>
    <scope>NUCLEOTIDE SEQUENCE [LARGE SCALE GENOMIC DNA]</scope>
    <source>
        <strain evidence="9 10">188UL20-2</strain>
    </source>
</reference>
<evidence type="ECO:0000256" key="1">
    <source>
        <dbReference type="ARBA" id="ARBA00004651"/>
    </source>
</evidence>
<gene>
    <name evidence="9" type="ORF">JQC93_11535</name>
</gene>
<evidence type="ECO:0000256" key="7">
    <source>
        <dbReference type="SAM" id="Phobius"/>
    </source>
</evidence>
<evidence type="ECO:0000313" key="10">
    <source>
        <dbReference type="Proteomes" id="UP000809621"/>
    </source>
</evidence>
<feature type="transmembrane region" description="Helical" evidence="7">
    <location>
        <begin position="80"/>
        <end position="101"/>
    </location>
</feature>
<feature type="transmembrane region" description="Helical" evidence="7">
    <location>
        <begin position="287"/>
        <end position="307"/>
    </location>
</feature>
<dbReference type="InterPro" id="IPR002656">
    <property type="entry name" value="Acyl_transf_3_dom"/>
</dbReference>
<proteinExistence type="inferred from homology"/>
<evidence type="ECO:0000313" key="9">
    <source>
        <dbReference type="EMBL" id="MBM7037035.1"/>
    </source>
</evidence>
<feature type="transmembrane region" description="Helical" evidence="7">
    <location>
        <begin position="50"/>
        <end position="68"/>
    </location>
</feature>
<keyword evidence="9" id="KW-0808">Transferase</keyword>
<dbReference type="PANTHER" id="PTHR40074">
    <property type="entry name" value="O-ACETYLTRANSFERASE WECH"/>
    <property type="match status" value="1"/>
</dbReference>
<accession>A0ABS2HHN8</accession>
<keyword evidence="6 7" id="KW-0472">Membrane</keyword>
<comment type="subcellular location">
    <subcellularLocation>
        <location evidence="1">Cell membrane</location>
        <topology evidence="1">Multi-pass membrane protein</topology>
    </subcellularLocation>
</comment>
<evidence type="ECO:0000256" key="2">
    <source>
        <dbReference type="ARBA" id="ARBA00007400"/>
    </source>
</evidence>
<keyword evidence="9" id="KW-0012">Acyltransferase</keyword>
<keyword evidence="4 7" id="KW-0812">Transmembrane</keyword>
<name>A0ABS2HHN8_9VIBR</name>